<dbReference type="Proteomes" id="UP000053342">
    <property type="component" value="Unassembled WGS sequence"/>
</dbReference>
<keyword evidence="5" id="KW-1185">Reference proteome</keyword>
<dbReference type="GO" id="GO:0004553">
    <property type="term" value="F:hydrolase activity, hydrolyzing O-glycosyl compounds"/>
    <property type="evidence" value="ECO:0007669"/>
    <property type="project" value="InterPro"/>
</dbReference>
<gene>
    <name evidence="4" type="ORF">PV06_06510</name>
</gene>
<dbReference type="EMBL" id="KN847337">
    <property type="protein sequence ID" value="KIW40898.1"/>
    <property type="molecule type" value="Genomic_DNA"/>
</dbReference>
<feature type="transmembrane region" description="Helical" evidence="2">
    <location>
        <begin position="73"/>
        <end position="94"/>
    </location>
</feature>
<evidence type="ECO:0000313" key="5">
    <source>
        <dbReference type="Proteomes" id="UP000053342"/>
    </source>
</evidence>
<feature type="domain" description="GH16" evidence="3">
    <location>
        <begin position="95"/>
        <end position="438"/>
    </location>
</feature>
<accession>A0A0D2DCU8</accession>
<dbReference type="STRING" id="215243.A0A0D2DCU8"/>
<dbReference type="InterPro" id="IPR013320">
    <property type="entry name" value="ConA-like_dom_sf"/>
</dbReference>
<sequence length="442" mass="49825">MASSLWEKDVAIGHLERSTPASPPQKGHGPSLYSSDAASPHPSPAPKYFRSRRKAKGEIDKPWLDKKDSRQKWLTIFPLMGLVIGFVLSGYLVYDGLASVETPVYCTVYEDDFANGFDEKIWTKEVEVGGFGNGQFDETTSTDENVFVKEGILTIKPTLQDALLIETNNVINLTADGLCTGDDWKSCVVSTNTTNGTIVNPVKSARINTRKGASIQYGRVEVVAKMPEGDWLWPAIWMLPVRNTYGPWPMSGEIDIAESRGNNWSYPMGGNNIVSSTLHWGPDIVNDAWWRTNSRQNALHTTYSDGFHTYGLEWTPDHLYTYIDTRLMQVLYTKFKKPFWQRGNFPLSGNNGTSFVDPWSQTGSSDTPFDEAFFLIMNVAVGGTNGWFQDGKGGKPWVDQSPTAKKDFWEAKEQWYPTWQKNNEMQIKSVKMWQRKGYGACR</sequence>
<dbReference type="SUPFAM" id="SSF49899">
    <property type="entry name" value="Concanavalin A-like lectins/glucanases"/>
    <property type="match status" value="1"/>
</dbReference>
<dbReference type="VEuPathDB" id="FungiDB:PV06_06510"/>
<dbReference type="Gene3D" id="2.60.120.200">
    <property type="match status" value="1"/>
</dbReference>
<dbReference type="Pfam" id="PF00722">
    <property type="entry name" value="Glyco_hydro_16"/>
    <property type="match status" value="1"/>
</dbReference>
<keyword evidence="2" id="KW-0472">Membrane</keyword>
<reference evidence="4 5" key="1">
    <citation type="submission" date="2015-01" db="EMBL/GenBank/DDBJ databases">
        <title>The Genome Sequence of Exophiala oligosperma CBS72588.</title>
        <authorList>
            <consortium name="The Broad Institute Genomics Platform"/>
            <person name="Cuomo C."/>
            <person name="de Hoog S."/>
            <person name="Gorbushina A."/>
            <person name="Stielow B."/>
            <person name="Teixiera M."/>
            <person name="Abouelleil A."/>
            <person name="Chapman S.B."/>
            <person name="Priest M."/>
            <person name="Young S.K."/>
            <person name="Wortman J."/>
            <person name="Nusbaum C."/>
            <person name="Birren B."/>
        </authorList>
    </citation>
    <scope>NUCLEOTIDE SEQUENCE [LARGE SCALE GENOMIC DNA]</scope>
    <source>
        <strain evidence="4 5">CBS 72588</strain>
    </source>
</reference>
<dbReference type="GO" id="GO:0005975">
    <property type="term" value="P:carbohydrate metabolic process"/>
    <property type="evidence" value="ECO:0007669"/>
    <property type="project" value="InterPro"/>
</dbReference>
<evidence type="ECO:0000256" key="1">
    <source>
        <dbReference type="SAM" id="MobiDB-lite"/>
    </source>
</evidence>
<organism evidence="4 5">
    <name type="scientific">Exophiala oligosperma</name>
    <dbReference type="NCBI Taxonomy" id="215243"/>
    <lineage>
        <taxon>Eukaryota</taxon>
        <taxon>Fungi</taxon>
        <taxon>Dikarya</taxon>
        <taxon>Ascomycota</taxon>
        <taxon>Pezizomycotina</taxon>
        <taxon>Eurotiomycetes</taxon>
        <taxon>Chaetothyriomycetidae</taxon>
        <taxon>Chaetothyriales</taxon>
        <taxon>Herpotrichiellaceae</taxon>
        <taxon>Exophiala</taxon>
    </lineage>
</organism>
<dbReference type="RefSeq" id="XP_016261114.1">
    <property type="nucleotide sequence ID" value="XM_016407634.1"/>
</dbReference>
<dbReference type="InterPro" id="IPR050546">
    <property type="entry name" value="Glycosyl_Hydrlase_16"/>
</dbReference>
<evidence type="ECO:0000313" key="4">
    <source>
        <dbReference type="EMBL" id="KIW40898.1"/>
    </source>
</evidence>
<dbReference type="FunFam" id="2.60.120.200:FF:000178">
    <property type="entry name" value="Glycoside hydrolase family 16 protein"/>
    <property type="match status" value="1"/>
</dbReference>
<dbReference type="GeneID" id="27358584"/>
<dbReference type="InterPro" id="IPR000757">
    <property type="entry name" value="Beta-glucanase-like"/>
</dbReference>
<dbReference type="OrthoDB" id="4781at2759"/>
<keyword evidence="2" id="KW-0812">Transmembrane</keyword>
<dbReference type="PANTHER" id="PTHR10963">
    <property type="entry name" value="GLYCOSYL HYDROLASE-RELATED"/>
    <property type="match status" value="1"/>
</dbReference>
<keyword evidence="2" id="KW-1133">Transmembrane helix</keyword>
<proteinExistence type="predicted"/>
<dbReference type="HOGENOM" id="CLU_019533_1_2_1"/>
<evidence type="ECO:0000259" key="3">
    <source>
        <dbReference type="PROSITE" id="PS51762"/>
    </source>
</evidence>
<name>A0A0D2DCU8_9EURO</name>
<dbReference type="AlphaFoldDB" id="A0A0D2DCU8"/>
<feature type="region of interest" description="Disordered" evidence="1">
    <location>
        <begin position="15"/>
        <end position="54"/>
    </location>
</feature>
<dbReference type="PROSITE" id="PS51762">
    <property type="entry name" value="GH16_2"/>
    <property type="match status" value="1"/>
</dbReference>
<dbReference type="PANTHER" id="PTHR10963:SF62">
    <property type="entry name" value="GLUCAN 1,3-BETA-GLUCOSIDASE"/>
    <property type="match status" value="1"/>
</dbReference>
<evidence type="ECO:0000256" key="2">
    <source>
        <dbReference type="SAM" id="Phobius"/>
    </source>
</evidence>
<protein>
    <recommendedName>
        <fullName evidence="3">GH16 domain-containing protein</fullName>
    </recommendedName>
</protein>